<evidence type="ECO:0000256" key="1">
    <source>
        <dbReference type="SAM" id="Phobius"/>
    </source>
</evidence>
<comment type="caution">
    <text evidence="2">The sequence shown here is derived from an EMBL/GenBank/DDBJ whole genome shotgun (WGS) entry which is preliminary data.</text>
</comment>
<protein>
    <submittedName>
        <fullName evidence="2">Polyketide cyclase/dehydrase</fullName>
    </submittedName>
</protein>
<name>A0A0A2WIT9_9GAMM</name>
<keyword evidence="1" id="KW-0472">Membrane</keyword>
<keyword evidence="1" id="KW-0812">Transmembrane</keyword>
<reference evidence="2 3" key="1">
    <citation type="submission" date="2014-09" db="EMBL/GenBank/DDBJ databases">
        <title>Genome sequences of Lysobacter dokdonensis DS-58.</title>
        <authorList>
            <person name="Kim J.F."/>
            <person name="Kwak M.-J."/>
        </authorList>
    </citation>
    <scope>NUCLEOTIDE SEQUENCE [LARGE SCALE GENOMIC DNA]</scope>
    <source>
        <strain evidence="2 3">DS-58</strain>
    </source>
</reference>
<keyword evidence="1" id="KW-1133">Transmembrane helix</keyword>
<evidence type="ECO:0000313" key="2">
    <source>
        <dbReference type="EMBL" id="KGQ19688.1"/>
    </source>
</evidence>
<dbReference type="AlphaFoldDB" id="A0A0A2WIT9"/>
<dbReference type="PATRIC" id="fig|1300345.3.peg.1191"/>
<dbReference type="Proteomes" id="UP000030518">
    <property type="component" value="Unassembled WGS sequence"/>
</dbReference>
<dbReference type="STRING" id="1300345.LF41_2626"/>
<gene>
    <name evidence="2" type="ORF">LF41_2626</name>
</gene>
<dbReference type="eggNOG" id="COG3832">
    <property type="taxonomic scope" value="Bacteria"/>
</dbReference>
<sequence>MTRLIEILISLAIVAVLFVVVGIALPSSRHVSESIETNRKMVIVRDTLTSPRRFKEWNTLALRDPRMDWKFFGPDSGVGAGFEYTSNNKQVGTGKWTLTKSEPSLIEYDIVDSSRGTDKKTKFTLKPTGRNNRNVEITQTYDVDYGFDLMGRYSGLYIRSVGDDIKLGLGKLTNTLASVPNYDYNADFGRKDQADLPKVVDVPAENLLFAPATVERDPDKIQLAINANVQWIRKVMDANGLEAAGPLRVITTEFAADAYSFDTAMPVRKKGETGPATEIPAPKLEQQVQFVRTTPARYATAGFTGHMINLAKVRDSLRAWTMTHGYETTGRPFEAWTNGVDQGFTDEGHYQLYWQLK</sequence>
<dbReference type="InterPro" id="IPR019587">
    <property type="entry name" value="Polyketide_cyclase/dehydratase"/>
</dbReference>
<feature type="transmembrane region" description="Helical" evidence="1">
    <location>
        <begin position="7"/>
        <end position="25"/>
    </location>
</feature>
<dbReference type="RefSeq" id="WP_036167381.1">
    <property type="nucleotide sequence ID" value="NZ_JRKJ01000006.1"/>
</dbReference>
<keyword evidence="3" id="KW-1185">Reference proteome</keyword>
<dbReference type="InterPro" id="IPR011256">
    <property type="entry name" value="Reg_factor_effector_dom_sf"/>
</dbReference>
<dbReference type="EMBL" id="JRKJ01000006">
    <property type="protein sequence ID" value="KGQ19688.1"/>
    <property type="molecule type" value="Genomic_DNA"/>
</dbReference>
<dbReference type="OrthoDB" id="5293446at2"/>
<proteinExistence type="predicted"/>
<accession>A0A0A2WIT9</accession>
<dbReference type="Pfam" id="PF10604">
    <property type="entry name" value="Polyketide_cyc2"/>
    <property type="match status" value="1"/>
</dbReference>
<organism evidence="2 3">
    <name type="scientific">Lysobacter dokdonensis DS-58</name>
    <dbReference type="NCBI Taxonomy" id="1300345"/>
    <lineage>
        <taxon>Bacteria</taxon>
        <taxon>Pseudomonadati</taxon>
        <taxon>Pseudomonadota</taxon>
        <taxon>Gammaproteobacteria</taxon>
        <taxon>Lysobacterales</taxon>
        <taxon>Lysobacteraceae</taxon>
        <taxon>Noviluteimonas</taxon>
    </lineage>
</organism>
<dbReference type="Gene3D" id="3.20.80.10">
    <property type="entry name" value="Regulatory factor, effector binding domain"/>
    <property type="match status" value="1"/>
</dbReference>
<evidence type="ECO:0000313" key="3">
    <source>
        <dbReference type="Proteomes" id="UP000030518"/>
    </source>
</evidence>